<reference evidence="2 3" key="1">
    <citation type="submission" date="2019-04" db="EMBL/GenBank/DDBJ databases">
        <title>A reverse ecology approach based on a biological definition of microbial populations.</title>
        <authorList>
            <person name="Arevalo P."/>
            <person name="Vaninsberghe D."/>
            <person name="Elsherbini J."/>
            <person name="Gore J."/>
            <person name="Polz M."/>
        </authorList>
    </citation>
    <scope>NUCLEOTIDE SEQUENCE [LARGE SCALE GENOMIC DNA]</scope>
    <source>
        <strain evidence="2 3">10N.222.48.A1</strain>
    </source>
</reference>
<dbReference type="Proteomes" id="UP000305840">
    <property type="component" value="Unassembled WGS sequence"/>
</dbReference>
<organism evidence="2 3">
    <name type="scientific">Vibrio lentus</name>
    <dbReference type="NCBI Taxonomy" id="136468"/>
    <lineage>
        <taxon>Bacteria</taxon>
        <taxon>Pseudomonadati</taxon>
        <taxon>Pseudomonadota</taxon>
        <taxon>Gammaproteobacteria</taxon>
        <taxon>Vibrionales</taxon>
        <taxon>Vibrionaceae</taxon>
        <taxon>Vibrio</taxon>
    </lineage>
</organism>
<keyword evidence="1" id="KW-1133">Transmembrane helix</keyword>
<gene>
    <name evidence="2" type="ORF">FCV91_23720</name>
</gene>
<comment type="caution">
    <text evidence="2">The sequence shown here is derived from an EMBL/GenBank/DDBJ whole genome shotgun (WGS) entry which is preliminary data.</text>
</comment>
<evidence type="ECO:0000313" key="2">
    <source>
        <dbReference type="EMBL" id="TKG01337.1"/>
    </source>
</evidence>
<name>A0A4U2FYF7_9VIBR</name>
<evidence type="ECO:0000256" key="1">
    <source>
        <dbReference type="SAM" id="Phobius"/>
    </source>
</evidence>
<dbReference type="RefSeq" id="WP_102291691.1">
    <property type="nucleotide sequence ID" value="NZ_JAJGZU010000002.1"/>
</dbReference>
<keyword evidence="1" id="KW-0812">Transmembrane</keyword>
<accession>A0A4U2FYF7</accession>
<proteinExistence type="predicted"/>
<keyword evidence="1" id="KW-0472">Membrane</keyword>
<feature type="transmembrane region" description="Helical" evidence="1">
    <location>
        <begin position="6"/>
        <end position="23"/>
    </location>
</feature>
<sequence length="188" mass="21808">MEYLNSIVTLIVGLSAYYVYYASKKHAKESAANIIIMDIRHAEQIVQNILEKGFVDIWTREVLLENNWSKYKHLFVKDFGQDDFASFNRFFDSCVEMSDARMRIRDTFYISLNAKAEILQQKLADVEDPMSPAGVEKRNLILSQINQENLLFEPVEPRDRMMRNLQMMGKLSNTIAFEKLKVKAGINA</sequence>
<dbReference type="EMBL" id="SYVO01000123">
    <property type="protein sequence ID" value="TKG01337.1"/>
    <property type="molecule type" value="Genomic_DNA"/>
</dbReference>
<evidence type="ECO:0000313" key="3">
    <source>
        <dbReference type="Proteomes" id="UP000305840"/>
    </source>
</evidence>
<dbReference type="AlphaFoldDB" id="A0A4U2FYF7"/>
<protein>
    <submittedName>
        <fullName evidence="2">Uncharacterized protein</fullName>
    </submittedName>
</protein>